<organism evidence="1 2">
    <name type="scientific">Aquatica leii</name>
    <dbReference type="NCBI Taxonomy" id="1421715"/>
    <lineage>
        <taxon>Eukaryota</taxon>
        <taxon>Metazoa</taxon>
        <taxon>Ecdysozoa</taxon>
        <taxon>Arthropoda</taxon>
        <taxon>Hexapoda</taxon>
        <taxon>Insecta</taxon>
        <taxon>Pterygota</taxon>
        <taxon>Neoptera</taxon>
        <taxon>Endopterygota</taxon>
        <taxon>Coleoptera</taxon>
        <taxon>Polyphaga</taxon>
        <taxon>Elateriformia</taxon>
        <taxon>Elateroidea</taxon>
        <taxon>Lampyridae</taxon>
        <taxon>Luciolinae</taxon>
        <taxon>Aquatica</taxon>
    </lineage>
</organism>
<protein>
    <submittedName>
        <fullName evidence="1">Uncharacterized protein</fullName>
    </submittedName>
</protein>
<evidence type="ECO:0000313" key="1">
    <source>
        <dbReference type="EMBL" id="KAK4879091.1"/>
    </source>
</evidence>
<dbReference type="Proteomes" id="UP001353858">
    <property type="component" value="Unassembled WGS sequence"/>
</dbReference>
<keyword evidence="2" id="KW-1185">Reference proteome</keyword>
<gene>
    <name evidence="1" type="ORF">RN001_007237</name>
</gene>
<reference evidence="2" key="1">
    <citation type="submission" date="2023-01" db="EMBL/GenBank/DDBJ databases">
        <title>Key to firefly adult light organ development and bioluminescence: homeobox transcription factors regulate luciferase expression and transportation to peroxisome.</title>
        <authorList>
            <person name="Fu X."/>
        </authorList>
    </citation>
    <scope>NUCLEOTIDE SEQUENCE [LARGE SCALE GENOMIC DNA]</scope>
</reference>
<dbReference type="AlphaFoldDB" id="A0AAN7S909"/>
<dbReference type="EMBL" id="JARPUR010000003">
    <property type="protein sequence ID" value="KAK4879091.1"/>
    <property type="molecule type" value="Genomic_DNA"/>
</dbReference>
<sequence length="219" mass="25299">MTDSTPVGKRITLHRVPLENKNVQIKENLESLKVNMHPKKLAQKLYYENSGRSPLLRDTITENKLPVHERLGSSKRKKSVFNFNPVVRNKFKRTNTNNNKISNRLNLAQARLQRIRQQRLPENILNNTGLLSKLRFKRAMQSQPINYKILVKNENACRINMLPKMHSVQESLSSNLQQEIKILQLQNFVEPNIIPNAPIVTVGYGFTGVSMNHRFSLLP</sequence>
<accession>A0AAN7S909</accession>
<comment type="caution">
    <text evidence="1">The sequence shown here is derived from an EMBL/GenBank/DDBJ whole genome shotgun (WGS) entry which is preliminary data.</text>
</comment>
<proteinExistence type="predicted"/>
<name>A0AAN7S909_9COLE</name>
<evidence type="ECO:0000313" key="2">
    <source>
        <dbReference type="Proteomes" id="UP001353858"/>
    </source>
</evidence>